<feature type="signal peptide" evidence="3">
    <location>
        <begin position="1"/>
        <end position="17"/>
    </location>
</feature>
<feature type="region of interest" description="Disordered" evidence="1">
    <location>
        <begin position="187"/>
        <end position="267"/>
    </location>
</feature>
<dbReference type="AlphaFoldDB" id="Q0UZ12"/>
<dbReference type="VEuPathDB" id="FungiDB:JI435_030020"/>
<dbReference type="InParanoid" id="Q0UZ12"/>
<organism evidence="4 5">
    <name type="scientific">Phaeosphaeria nodorum (strain SN15 / ATCC MYA-4574 / FGSC 10173)</name>
    <name type="common">Glume blotch fungus</name>
    <name type="synonym">Parastagonospora nodorum</name>
    <dbReference type="NCBI Taxonomy" id="321614"/>
    <lineage>
        <taxon>Eukaryota</taxon>
        <taxon>Fungi</taxon>
        <taxon>Dikarya</taxon>
        <taxon>Ascomycota</taxon>
        <taxon>Pezizomycotina</taxon>
        <taxon>Dothideomycetes</taxon>
        <taxon>Pleosporomycetidae</taxon>
        <taxon>Pleosporales</taxon>
        <taxon>Pleosporineae</taxon>
        <taxon>Phaeosphaeriaceae</taxon>
        <taxon>Parastagonospora</taxon>
    </lineage>
</organism>
<sequence>MFAIKWSLCALVGVALAQSNQFTSPDGREDDLGVGDNLDIRWQAGWTGSGLRQTNVDLFVTGSKSGTFTSVLRRNISLDQPGNYRWKIDIPFDILRKDKDFVVAFVQARDPPNFDATAGIGTSSSRVFKVEEDSKSSSGSKGKGKNKKGKTKLGAILGGVLGGLALLIGALVTALAVLRSKRKKKQQLEAGKEIPPPPPVEQQKFASTAEMQAMRAGEHDAPPKYEPPAELQGSEARKDGEVTVKSGDITKDGEASRKDGEVTKDQK</sequence>
<reference evidence="5" key="1">
    <citation type="journal article" date="2007" name="Plant Cell">
        <title>Dothideomycete-plant interactions illuminated by genome sequencing and EST analysis of the wheat pathogen Stagonospora nodorum.</title>
        <authorList>
            <person name="Hane J.K."/>
            <person name="Lowe R.G."/>
            <person name="Solomon P.S."/>
            <person name="Tan K.C."/>
            <person name="Schoch C.L."/>
            <person name="Spatafora J.W."/>
            <person name="Crous P.W."/>
            <person name="Kodira C."/>
            <person name="Birren B.W."/>
            <person name="Galagan J.E."/>
            <person name="Torriani S.F."/>
            <person name="McDonald B.A."/>
            <person name="Oliver R.P."/>
        </authorList>
    </citation>
    <scope>NUCLEOTIDE SEQUENCE [LARGE SCALE GENOMIC DNA]</scope>
    <source>
        <strain evidence="5">SN15 / ATCC MYA-4574 / FGSC 10173</strain>
    </source>
</reference>
<keyword evidence="2" id="KW-1133">Transmembrane helix</keyword>
<evidence type="ECO:0000256" key="3">
    <source>
        <dbReference type="SAM" id="SignalP"/>
    </source>
</evidence>
<dbReference type="Proteomes" id="UP000001055">
    <property type="component" value="Unassembled WGS sequence"/>
</dbReference>
<feature type="transmembrane region" description="Helical" evidence="2">
    <location>
        <begin position="153"/>
        <end position="178"/>
    </location>
</feature>
<keyword evidence="2" id="KW-0472">Membrane</keyword>
<evidence type="ECO:0008006" key="6">
    <source>
        <dbReference type="Google" id="ProtNLM"/>
    </source>
</evidence>
<evidence type="ECO:0000256" key="2">
    <source>
        <dbReference type="SAM" id="Phobius"/>
    </source>
</evidence>
<dbReference type="HOGENOM" id="CLU_1042465_0_0_1"/>
<protein>
    <recommendedName>
        <fullName evidence="6">Mid2 domain-containing protein</fullName>
    </recommendedName>
</protein>
<evidence type="ECO:0000256" key="1">
    <source>
        <dbReference type="SAM" id="MobiDB-lite"/>
    </source>
</evidence>
<name>Q0UZ12_PHANO</name>
<dbReference type="EMBL" id="CH445328">
    <property type="protein sequence ID" value="EAT89733.1"/>
    <property type="molecule type" value="Genomic_DNA"/>
</dbReference>
<gene>
    <name evidence="4" type="ORF">SNOG_03002</name>
</gene>
<feature type="region of interest" description="Disordered" evidence="1">
    <location>
        <begin position="128"/>
        <end position="149"/>
    </location>
</feature>
<dbReference type="STRING" id="321614.Q0UZ12"/>
<dbReference type="KEGG" id="pno:SNOG_03002"/>
<proteinExistence type="predicted"/>
<dbReference type="OMA" id="PWKINIT"/>
<keyword evidence="3" id="KW-0732">Signal</keyword>
<dbReference type="RefSeq" id="XP_001793591.1">
    <property type="nucleotide sequence ID" value="XM_001793539.1"/>
</dbReference>
<feature type="compositionally biased region" description="Basic and acidic residues" evidence="1">
    <location>
        <begin position="235"/>
        <end position="267"/>
    </location>
</feature>
<evidence type="ECO:0000313" key="4">
    <source>
        <dbReference type="EMBL" id="EAT89733.1"/>
    </source>
</evidence>
<dbReference type="GeneID" id="5970016"/>
<feature type="chain" id="PRO_5004178346" description="Mid2 domain-containing protein" evidence="3">
    <location>
        <begin position="18"/>
        <end position="267"/>
    </location>
</feature>
<keyword evidence="2" id="KW-0812">Transmembrane</keyword>
<accession>Q0UZ12</accession>
<evidence type="ECO:0000313" key="5">
    <source>
        <dbReference type="Proteomes" id="UP000001055"/>
    </source>
</evidence>